<keyword evidence="3" id="KW-1185">Reference proteome</keyword>
<keyword evidence="1" id="KW-0472">Membrane</keyword>
<feature type="transmembrane region" description="Helical" evidence="1">
    <location>
        <begin position="273"/>
        <end position="292"/>
    </location>
</feature>
<feature type="transmembrane region" description="Helical" evidence="1">
    <location>
        <begin position="244"/>
        <end position="261"/>
    </location>
</feature>
<dbReference type="KEGG" id="vin:AKJ08_2493"/>
<feature type="transmembrane region" description="Helical" evidence="1">
    <location>
        <begin position="78"/>
        <end position="96"/>
    </location>
</feature>
<sequence length="293" mass="29698">MPALGVPAVCLGFLGLALVLFGSAGNDDSHITYWSAYTLATKGQILSYNGVPLEQSSSLTLVLVLGLLYALTGIPLPTLGWAVSVGAGLAVVALLARRRPVAGLLAACSLPFLYWSTSGMEASLTALLLLVVAGLGERFLDAPSLRSRILVALALAGAAASRPEMPLLLVGATGALAVVELVSRSPRRRVALELVGLALGVAVLLVLIRLAFFGVPAPNPALMKSGGFEVAGGMRYLLASAKQLGWLMPAAALVGIGLLAVEIVRRRPLAGSAILAGAAGAAGIGFCLVSGGD</sequence>
<evidence type="ECO:0000313" key="2">
    <source>
        <dbReference type="EMBL" id="AKU92106.1"/>
    </source>
</evidence>
<reference evidence="2 3" key="1">
    <citation type="submission" date="2015-08" db="EMBL/GenBank/DDBJ databases">
        <authorList>
            <person name="Babu N.S."/>
            <person name="Beckwith C.J."/>
            <person name="Beseler K.G."/>
            <person name="Brison A."/>
            <person name="Carone J.V."/>
            <person name="Caskin T.P."/>
            <person name="Diamond M."/>
            <person name="Durham M.E."/>
            <person name="Foxe J.M."/>
            <person name="Go M."/>
            <person name="Henderson B.A."/>
            <person name="Jones I.B."/>
            <person name="McGettigan J.A."/>
            <person name="Micheletti S.J."/>
            <person name="Nasrallah M.E."/>
            <person name="Ortiz D."/>
            <person name="Piller C.R."/>
            <person name="Privatt S.R."/>
            <person name="Schneider S.L."/>
            <person name="Sharp S."/>
            <person name="Smith T.C."/>
            <person name="Stanton J.D."/>
            <person name="Ullery H.E."/>
            <person name="Wilson R.J."/>
            <person name="Serrano M.G."/>
            <person name="Buck G."/>
            <person name="Lee V."/>
            <person name="Wang Y."/>
            <person name="Carvalho R."/>
            <person name="Voegtly L."/>
            <person name="Shi R."/>
            <person name="Duckworth R."/>
            <person name="Johnson A."/>
            <person name="Loviza R."/>
            <person name="Walstead R."/>
            <person name="Shah Z."/>
            <person name="Kiflezghi M."/>
            <person name="Wade K."/>
            <person name="Ball S.L."/>
            <person name="Bradley K.W."/>
            <person name="Asai D.J."/>
            <person name="Bowman C.A."/>
            <person name="Russell D.A."/>
            <person name="Pope W.H."/>
            <person name="Jacobs-Sera D."/>
            <person name="Hendrix R.W."/>
            <person name="Hatfull G.F."/>
        </authorList>
    </citation>
    <scope>NUCLEOTIDE SEQUENCE [LARGE SCALE GENOMIC DNA]</scope>
    <source>
        <strain evidence="2 3">DSM 27710</strain>
    </source>
</reference>
<keyword evidence="1" id="KW-0812">Transmembrane</keyword>
<evidence type="ECO:0000313" key="3">
    <source>
        <dbReference type="Proteomes" id="UP000055590"/>
    </source>
</evidence>
<gene>
    <name evidence="2" type="ORF">AKJ08_2493</name>
</gene>
<evidence type="ECO:0000256" key="1">
    <source>
        <dbReference type="SAM" id="Phobius"/>
    </source>
</evidence>
<dbReference type="STRING" id="1391653.AKJ08_2493"/>
<keyword evidence="1" id="KW-1133">Transmembrane helix</keyword>
<evidence type="ECO:0008006" key="4">
    <source>
        <dbReference type="Google" id="ProtNLM"/>
    </source>
</evidence>
<feature type="transmembrane region" description="Helical" evidence="1">
    <location>
        <begin position="190"/>
        <end position="215"/>
    </location>
</feature>
<feature type="transmembrane region" description="Helical" evidence="1">
    <location>
        <begin position="167"/>
        <end position="183"/>
    </location>
</feature>
<feature type="transmembrane region" description="Helical" evidence="1">
    <location>
        <begin position="112"/>
        <end position="133"/>
    </location>
</feature>
<name>A0A0K1PFA2_9BACT</name>
<dbReference type="EMBL" id="CP012332">
    <property type="protein sequence ID" value="AKU92106.1"/>
    <property type="molecule type" value="Genomic_DNA"/>
</dbReference>
<accession>A0A0K1PFA2</accession>
<proteinExistence type="predicted"/>
<organism evidence="2 3">
    <name type="scientific">Vulgatibacter incomptus</name>
    <dbReference type="NCBI Taxonomy" id="1391653"/>
    <lineage>
        <taxon>Bacteria</taxon>
        <taxon>Pseudomonadati</taxon>
        <taxon>Myxococcota</taxon>
        <taxon>Myxococcia</taxon>
        <taxon>Myxococcales</taxon>
        <taxon>Cystobacterineae</taxon>
        <taxon>Vulgatibacteraceae</taxon>
        <taxon>Vulgatibacter</taxon>
    </lineage>
</organism>
<dbReference type="AlphaFoldDB" id="A0A0K1PFA2"/>
<dbReference type="Proteomes" id="UP000055590">
    <property type="component" value="Chromosome"/>
</dbReference>
<protein>
    <recommendedName>
        <fullName evidence="4">Glycosyltransferase RgtA/B/C/D-like domain-containing protein</fullName>
    </recommendedName>
</protein>